<accession>A0ACC1U6K3</accession>
<evidence type="ECO:0000313" key="2">
    <source>
        <dbReference type="Proteomes" id="UP001163835"/>
    </source>
</evidence>
<sequence length="260" mass="27664">MNSPNSTTISNTLGQNPCDIAERLNSVCSTSNGSYFVELTSDDEYTLSSEDQNPCLCTSVVYNLVSMCRLCQTEDGKIYPTWSQWTANCSSLNAGPGGTAVPDWAYQDVSGTDAFNETLAADVATTDHSESISSTSPSSTSTTSPTSSSVGVPSDKGSRTAIIVGGVIGGLIGLALLAVVILFFIRRRRHSRMAPSTAYLEANRSKEDTASRGRYMPVDGSKANQGVPDLPYNIVVDDDSSFSFNPYDPSLTTSEKKSAQ</sequence>
<reference evidence="1" key="1">
    <citation type="submission" date="2022-09" db="EMBL/GenBank/DDBJ databases">
        <title>A Global Phylogenomic Analysis of the Shiitake Genus Lentinula.</title>
        <authorList>
            <consortium name="DOE Joint Genome Institute"/>
            <person name="Sierra-Patev S."/>
            <person name="Min B."/>
            <person name="Naranjo-Ortiz M."/>
            <person name="Looney B."/>
            <person name="Konkel Z."/>
            <person name="Slot J.C."/>
            <person name="Sakamoto Y."/>
            <person name="Steenwyk J.L."/>
            <person name="Rokas A."/>
            <person name="Carro J."/>
            <person name="Camarero S."/>
            <person name="Ferreira P."/>
            <person name="Molpeceres G."/>
            <person name="Ruiz-Duenas F.J."/>
            <person name="Serrano A."/>
            <person name="Henrissat B."/>
            <person name="Drula E."/>
            <person name="Hughes K.W."/>
            <person name="Mata J.L."/>
            <person name="Ishikawa N.K."/>
            <person name="Vargas-Isla R."/>
            <person name="Ushijima S."/>
            <person name="Smith C.A."/>
            <person name="Ahrendt S."/>
            <person name="Andreopoulos W."/>
            <person name="He G."/>
            <person name="Labutti K."/>
            <person name="Lipzen A."/>
            <person name="Ng V."/>
            <person name="Riley R."/>
            <person name="Sandor L."/>
            <person name="Barry K."/>
            <person name="Martinez A.T."/>
            <person name="Xiao Y."/>
            <person name="Gibbons J.G."/>
            <person name="Terashima K."/>
            <person name="Grigoriev I.V."/>
            <person name="Hibbett D.S."/>
        </authorList>
    </citation>
    <scope>NUCLEOTIDE SEQUENCE</scope>
    <source>
        <strain evidence="1">TMI1499</strain>
    </source>
</reference>
<dbReference type="Proteomes" id="UP001163835">
    <property type="component" value="Unassembled WGS sequence"/>
</dbReference>
<keyword evidence="2" id="KW-1185">Reference proteome</keyword>
<dbReference type="EMBL" id="MU795027">
    <property type="protein sequence ID" value="KAJ3812324.1"/>
    <property type="molecule type" value="Genomic_DNA"/>
</dbReference>
<organism evidence="1 2">
    <name type="scientific">Lentinula aff. lateritia</name>
    <dbReference type="NCBI Taxonomy" id="2804960"/>
    <lineage>
        <taxon>Eukaryota</taxon>
        <taxon>Fungi</taxon>
        <taxon>Dikarya</taxon>
        <taxon>Basidiomycota</taxon>
        <taxon>Agaricomycotina</taxon>
        <taxon>Agaricomycetes</taxon>
        <taxon>Agaricomycetidae</taxon>
        <taxon>Agaricales</taxon>
        <taxon>Marasmiineae</taxon>
        <taxon>Omphalotaceae</taxon>
        <taxon>Lentinula</taxon>
    </lineage>
</organism>
<comment type="caution">
    <text evidence="1">The sequence shown here is derived from an EMBL/GenBank/DDBJ whole genome shotgun (WGS) entry which is preliminary data.</text>
</comment>
<name>A0ACC1U6K3_9AGAR</name>
<evidence type="ECO:0000313" key="1">
    <source>
        <dbReference type="EMBL" id="KAJ3812324.1"/>
    </source>
</evidence>
<proteinExistence type="predicted"/>
<gene>
    <name evidence="1" type="ORF">F5876DRAFT_74975</name>
</gene>
<protein>
    <submittedName>
        <fullName evidence="1">Uncharacterized protein</fullName>
    </submittedName>
</protein>